<accession>A0A5P9CKH5</accession>
<keyword evidence="3" id="KW-1185">Reference proteome</keyword>
<proteinExistence type="predicted"/>
<keyword evidence="1" id="KW-0812">Transmembrane</keyword>
<sequence>MFLKYQQTLESIKKNADSCSRRSLSLGIYLFIFYPFMGEISDKYLVLFVFKSS</sequence>
<gene>
    <name evidence="2" type="ORF">FIV01_09925</name>
</gene>
<evidence type="ECO:0000313" key="3">
    <source>
        <dbReference type="Proteomes" id="UP000326936"/>
    </source>
</evidence>
<evidence type="ECO:0000313" key="2">
    <source>
        <dbReference type="EMBL" id="QFT26745.1"/>
    </source>
</evidence>
<evidence type="ECO:0000256" key="1">
    <source>
        <dbReference type="SAM" id="Phobius"/>
    </source>
</evidence>
<name>A0A5P9CKH5_9VIBR</name>
<organism evidence="2 3">
    <name type="scientific">Vibrio aquimaris</name>
    <dbReference type="NCBI Taxonomy" id="2587862"/>
    <lineage>
        <taxon>Bacteria</taxon>
        <taxon>Pseudomonadati</taxon>
        <taxon>Pseudomonadota</taxon>
        <taxon>Gammaproteobacteria</taxon>
        <taxon>Vibrionales</taxon>
        <taxon>Vibrionaceae</taxon>
        <taxon>Vibrio</taxon>
    </lineage>
</organism>
<keyword evidence="1" id="KW-0472">Membrane</keyword>
<protein>
    <submittedName>
        <fullName evidence="2">Uncharacterized protein</fullName>
    </submittedName>
</protein>
<dbReference type="KEGG" id="vaq:FIV01_09925"/>
<keyword evidence="1" id="KW-1133">Transmembrane helix</keyword>
<reference evidence="2 3" key="1">
    <citation type="submission" date="2019-10" db="EMBL/GenBank/DDBJ databases">
        <title>Complete genome sequence of Vibrio sp. strain THAF100, isolated from non-filtered water from the water column of tank 6 of a marine aquarium containing stony-coral fragments. Water maintained at 26 degree C.</title>
        <authorList>
            <person name="Ruckert C."/>
            <person name="Franco A."/>
            <person name="Kalinowski J."/>
            <person name="Glaeser S."/>
        </authorList>
    </citation>
    <scope>NUCLEOTIDE SEQUENCE [LARGE SCALE GENOMIC DNA]</scope>
    <source>
        <strain evidence="2 3">THAF100</strain>
    </source>
</reference>
<feature type="transmembrane region" description="Helical" evidence="1">
    <location>
        <begin position="21"/>
        <end position="37"/>
    </location>
</feature>
<dbReference type="Proteomes" id="UP000326936">
    <property type="component" value="Chromosome"/>
</dbReference>
<dbReference type="EMBL" id="CP045350">
    <property type="protein sequence ID" value="QFT26745.1"/>
    <property type="molecule type" value="Genomic_DNA"/>
</dbReference>
<dbReference type="AlphaFoldDB" id="A0A5P9CKH5"/>